<accession>A0A1I7N1X2</accession>
<dbReference type="SUPFAM" id="SSF55729">
    <property type="entry name" value="Acyl-CoA N-acyltransferases (Nat)"/>
    <property type="match status" value="1"/>
</dbReference>
<name>A0A1I7N1X2_9HYPH</name>
<dbReference type="InterPro" id="IPR000182">
    <property type="entry name" value="GNAT_dom"/>
</dbReference>
<dbReference type="Proteomes" id="UP000199423">
    <property type="component" value="Unassembled WGS sequence"/>
</dbReference>
<keyword evidence="5" id="KW-1185">Reference proteome</keyword>
<evidence type="ECO:0000256" key="1">
    <source>
        <dbReference type="ARBA" id="ARBA00022679"/>
    </source>
</evidence>
<dbReference type="InterPro" id="IPR016181">
    <property type="entry name" value="Acyl_CoA_acyltransferase"/>
</dbReference>
<dbReference type="OrthoDB" id="9805924at2"/>
<keyword evidence="1 4" id="KW-0808">Transferase</keyword>
<dbReference type="PANTHER" id="PTHR10545:SF42">
    <property type="entry name" value="ACETYLTRANSFERASE"/>
    <property type="match status" value="1"/>
</dbReference>
<dbReference type="Gene3D" id="3.40.630.30">
    <property type="match status" value="1"/>
</dbReference>
<dbReference type="PANTHER" id="PTHR10545">
    <property type="entry name" value="DIAMINE N-ACETYLTRANSFERASE"/>
    <property type="match status" value="1"/>
</dbReference>
<organism evidence="4 5">
    <name type="scientific">Hyphomicrobium facile</name>
    <dbReference type="NCBI Taxonomy" id="51670"/>
    <lineage>
        <taxon>Bacteria</taxon>
        <taxon>Pseudomonadati</taxon>
        <taxon>Pseudomonadota</taxon>
        <taxon>Alphaproteobacteria</taxon>
        <taxon>Hyphomicrobiales</taxon>
        <taxon>Hyphomicrobiaceae</taxon>
        <taxon>Hyphomicrobium</taxon>
    </lineage>
</organism>
<evidence type="ECO:0000313" key="5">
    <source>
        <dbReference type="Proteomes" id="UP000199423"/>
    </source>
</evidence>
<evidence type="ECO:0000256" key="2">
    <source>
        <dbReference type="ARBA" id="ARBA00023315"/>
    </source>
</evidence>
<protein>
    <submittedName>
        <fullName evidence="4">Acetyltransferase (GNAT) family protein</fullName>
    </submittedName>
</protein>
<evidence type="ECO:0000259" key="3">
    <source>
        <dbReference type="PROSITE" id="PS51186"/>
    </source>
</evidence>
<dbReference type="Pfam" id="PF00583">
    <property type="entry name" value="Acetyltransf_1"/>
    <property type="match status" value="1"/>
</dbReference>
<dbReference type="CDD" id="cd04301">
    <property type="entry name" value="NAT_SF"/>
    <property type="match status" value="1"/>
</dbReference>
<evidence type="ECO:0000313" key="4">
    <source>
        <dbReference type="EMBL" id="SFV28667.1"/>
    </source>
</evidence>
<dbReference type="PROSITE" id="PS51186">
    <property type="entry name" value="GNAT"/>
    <property type="match status" value="1"/>
</dbReference>
<dbReference type="RefSeq" id="WP_092865122.1">
    <property type="nucleotide sequence ID" value="NZ_FPCH01000001.1"/>
</dbReference>
<keyword evidence="2" id="KW-0012">Acyltransferase</keyword>
<proteinExistence type="predicted"/>
<sequence>MAVSVRPVVASDEQEWLKLFQDYIVFYKASVPKDVIALTWRRLLSREDKMMALIARDAEGRAVGIAALVFHRSTWSSSWYCYLEDLFVASDVRGQGVGRALIEATYAEADRRGAERTYWATQDDNATARKLYDRVGQLTEFVQYRR</sequence>
<reference evidence="5" key="1">
    <citation type="submission" date="2016-10" db="EMBL/GenBank/DDBJ databases">
        <authorList>
            <person name="Varghese N."/>
            <person name="Submissions S."/>
        </authorList>
    </citation>
    <scope>NUCLEOTIDE SEQUENCE [LARGE SCALE GENOMIC DNA]</scope>
    <source>
        <strain evidence="5">DSM 1565</strain>
    </source>
</reference>
<dbReference type="EMBL" id="FPCH01000001">
    <property type="protein sequence ID" value="SFV28667.1"/>
    <property type="molecule type" value="Genomic_DNA"/>
</dbReference>
<feature type="domain" description="N-acetyltransferase" evidence="3">
    <location>
        <begin position="3"/>
        <end position="146"/>
    </location>
</feature>
<dbReference type="InterPro" id="IPR051016">
    <property type="entry name" value="Diverse_Substrate_AcTransf"/>
</dbReference>
<dbReference type="AlphaFoldDB" id="A0A1I7N1X2"/>
<dbReference type="STRING" id="51670.SAMN04488557_1063"/>
<gene>
    <name evidence="4" type="ORF">SAMN04488557_1063</name>
</gene>
<dbReference type="GO" id="GO:0008080">
    <property type="term" value="F:N-acetyltransferase activity"/>
    <property type="evidence" value="ECO:0007669"/>
    <property type="project" value="TreeGrafter"/>
</dbReference>